<dbReference type="PANTHER" id="PTHR36115:SF6">
    <property type="entry name" value="PROLINE-RICH ANTIGEN HOMOLOG"/>
    <property type="match status" value="1"/>
</dbReference>
<dbReference type="Pfam" id="PF06271">
    <property type="entry name" value="RDD"/>
    <property type="match status" value="1"/>
</dbReference>
<evidence type="ECO:0000313" key="9">
    <source>
        <dbReference type="Proteomes" id="UP001501480"/>
    </source>
</evidence>
<feature type="domain" description="RDD" evidence="7">
    <location>
        <begin position="4"/>
        <end position="111"/>
    </location>
</feature>
<evidence type="ECO:0000256" key="6">
    <source>
        <dbReference type="SAM" id="Phobius"/>
    </source>
</evidence>
<feature type="transmembrane region" description="Helical" evidence="6">
    <location>
        <begin position="41"/>
        <end position="60"/>
    </location>
</feature>
<dbReference type="RefSeq" id="WP_344323968.1">
    <property type="nucleotide sequence ID" value="NZ_BAAAPY010000001.1"/>
</dbReference>
<dbReference type="Proteomes" id="UP001501480">
    <property type="component" value="Unassembled WGS sequence"/>
</dbReference>
<keyword evidence="2" id="KW-1003">Cell membrane</keyword>
<keyword evidence="9" id="KW-1185">Reference proteome</keyword>
<accession>A0ABN2VSL9</accession>
<evidence type="ECO:0000256" key="1">
    <source>
        <dbReference type="ARBA" id="ARBA00004651"/>
    </source>
</evidence>
<name>A0ABN2VSL9_9ACTN</name>
<keyword evidence="5 6" id="KW-0472">Membrane</keyword>
<sequence length="119" mass="12769">MSTVSLGRRLLALIIDWFVALLSVALLTGSPLSGEGSVNPLWNLGMFFVQVWVLTGLLGYTIGKRLLGMRVEGPDGRPIGLVRAAVRTALLCLAVPALLQNDEGRGFHDIASTSRVVRV</sequence>
<evidence type="ECO:0000313" key="8">
    <source>
        <dbReference type="EMBL" id="GAA2070898.1"/>
    </source>
</evidence>
<proteinExistence type="predicted"/>
<dbReference type="EMBL" id="BAAAPY010000001">
    <property type="protein sequence ID" value="GAA2070898.1"/>
    <property type="molecule type" value="Genomic_DNA"/>
</dbReference>
<evidence type="ECO:0000259" key="7">
    <source>
        <dbReference type="Pfam" id="PF06271"/>
    </source>
</evidence>
<evidence type="ECO:0000256" key="2">
    <source>
        <dbReference type="ARBA" id="ARBA00022475"/>
    </source>
</evidence>
<gene>
    <name evidence="8" type="ORF">GCM10009821_05420</name>
</gene>
<keyword evidence="3 6" id="KW-0812">Transmembrane</keyword>
<organism evidence="8 9">
    <name type="scientific">Aeromicrobium halocynthiae</name>
    <dbReference type="NCBI Taxonomy" id="560557"/>
    <lineage>
        <taxon>Bacteria</taxon>
        <taxon>Bacillati</taxon>
        <taxon>Actinomycetota</taxon>
        <taxon>Actinomycetes</taxon>
        <taxon>Propionibacteriales</taxon>
        <taxon>Nocardioidaceae</taxon>
        <taxon>Aeromicrobium</taxon>
    </lineage>
</organism>
<dbReference type="PANTHER" id="PTHR36115">
    <property type="entry name" value="PROLINE-RICH ANTIGEN HOMOLOG-RELATED"/>
    <property type="match status" value="1"/>
</dbReference>
<reference evidence="8 9" key="1">
    <citation type="journal article" date="2019" name="Int. J. Syst. Evol. Microbiol.">
        <title>The Global Catalogue of Microorganisms (GCM) 10K type strain sequencing project: providing services to taxonomists for standard genome sequencing and annotation.</title>
        <authorList>
            <consortium name="The Broad Institute Genomics Platform"/>
            <consortium name="The Broad Institute Genome Sequencing Center for Infectious Disease"/>
            <person name="Wu L."/>
            <person name="Ma J."/>
        </authorList>
    </citation>
    <scope>NUCLEOTIDE SEQUENCE [LARGE SCALE GENOMIC DNA]</scope>
    <source>
        <strain evidence="8 9">JCM 15749</strain>
    </source>
</reference>
<evidence type="ECO:0000256" key="3">
    <source>
        <dbReference type="ARBA" id="ARBA00022692"/>
    </source>
</evidence>
<protein>
    <recommendedName>
        <fullName evidence="7">RDD domain-containing protein</fullName>
    </recommendedName>
</protein>
<comment type="caution">
    <text evidence="8">The sequence shown here is derived from an EMBL/GenBank/DDBJ whole genome shotgun (WGS) entry which is preliminary data.</text>
</comment>
<dbReference type="InterPro" id="IPR010432">
    <property type="entry name" value="RDD"/>
</dbReference>
<evidence type="ECO:0000256" key="5">
    <source>
        <dbReference type="ARBA" id="ARBA00023136"/>
    </source>
</evidence>
<evidence type="ECO:0000256" key="4">
    <source>
        <dbReference type="ARBA" id="ARBA00022989"/>
    </source>
</evidence>
<feature type="transmembrane region" description="Helical" evidence="6">
    <location>
        <begin position="10"/>
        <end position="29"/>
    </location>
</feature>
<keyword evidence="4 6" id="KW-1133">Transmembrane helix</keyword>
<comment type="subcellular location">
    <subcellularLocation>
        <location evidence="1">Cell membrane</location>
        <topology evidence="1">Multi-pass membrane protein</topology>
    </subcellularLocation>
</comment>
<dbReference type="InterPro" id="IPR051791">
    <property type="entry name" value="Pra-immunoreactive"/>
</dbReference>